<dbReference type="AlphaFoldDB" id="T0LC71"/>
<keyword evidence="2" id="KW-1185">Reference proteome</keyword>
<proteinExistence type="predicted"/>
<dbReference type="HOGENOM" id="CLU_162162_0_0_1"/>
<accession>T0LC71</accession>
<evidence type="ECO:0000313" key="1">
    <source>
        <dbReference type="EMBL" id="EQB61884.1"/>
    </source>
</evidence>
<gene>
    <name evidence="1" type="ORF">NAPIS_ORF00549</name>
</gene>
<dbReference type="EMBL" id="KE647071">
    <property type="protein sequence ID" value="EQB61884.1"/>
    <property type="molecule type" value="Genomic_DNA"/>
</dbReference>
<organism evidence="1 2">
    <name type="scientific">Vairimorpha apis BRL 01</name>
    <dbReference type="NCBI Taxonomy" id="1037528"/>
    <lineage>
        <taxon>Eukaryota</taxon>
        <taxon>Fungi</taxon>
        <taxon>Fungi incertae sedis</taxon>
        <taxon>Microsporidia</taxon>
        <taxon>Nosematidae</taxon>
        <taxon>Vairimorpha</taxon>
    </lineage>
</organism>
<reference evidence="1 2" key="1">
    <citation type="journal article" date="2013" name="BMC Genomics">
        <title>Genome sequencing and comparative genomics of honey bee microsporidia, Nosema apis reveal novel insights into host-parasite interactions.</title>
        <authorList>
            <person name="Chen Yp."/>
            <person name="Pettis J.S."/>
            <person name="Zhao Y."/>
            <person name="Liu X."/>
            <person name="Tallon L.J."/>
            <person name="Sadzewicz L.D."/>
            <person name="Li R."/>
            <person name="Zheng H."/>
            <person name="Huang S."/>
            <person name="Zhang X."/>
            <person name="Hamilton M.C."/>
            <person name="Pernal S.F."/>
            <person name="Melathopoulos A.P."/>
            <person name="Yan X."/>
            <person name="Evans J.D."/>
        </authorList>
    </citation>
    <scope>NUCLEOTIDE SEQUENCE [LARGE SCALE GENOMIC DNA]</scope>
    <source>
        <strain evidence="1 2">BRL 01</strain>
    </source>
</reference>
<dbReference type="VEuPathDB" id="MicrosporidiaDB:NAPIS_ORF00549"/>
<evidence type="ECO:0000313" key="2">
    <source>
        <dbReference type="Proteomes" id="UP000053780"/>
    </source>
</evidence>
<dbReference type="Proteomes" id="UP000053780">
    <property type="component" value="Unassembled WGS sequence"/>
</dbReference>
<sequence length="112" mass="13238">MKLKKIKNSFSSIDSNILVINKKSKEILIVERETEKLRKYDLLANELGLIQGCKTRIIPYVLTWDGLVTKYHTKYRKALEISDRIEAYIQSYRRRGDLILAENERNENLHTK</sequence>
<name>T0LC71_9MICR</name>
<protein>
    <submittedName>
        <fullName evidence="1">Uncharacterized protein</fullName>
    </submittedName>
</protein>